<reference evidence="15 16" key="1">
    <citation type="journal article" date="2016" name="Proc. Natl. Acad. Sci. U.S.A.">
        <title>Comparative genomics of biotechnologically important yeasts.</title>
        <authorList>
            <person name="Riley R."/>
            <person name="Haridas S."/>
            <person name="Wolfe K.H."/>
            <person name="Lopes M.R."/>
            <person name="Hittinger C.T."/>
            <person name="Goeker M."/>
            <person name="Salamov A.A."/>
            <person name="Wisecaver J.H."/>
            <person name="Long T.M."/>
            <person name="Calvey C.H."/>
            <person name="Aerts A.L."/>
            <person name="Barry K.W."/>
            <person name="Choi C."/>
            <person name="Clum A."/>
            <person name="Coughlan A.Y."/>
            <person name="Deshpande S."/>
            <person name="Douglass A.P."/>
            <person name="Hanson S.J."/>
            <person name="Klenk H.-P."/>
            <person name="LaButti K.M."/>
            <person name="Lapidus A."/>
            <person name="Lindquist E.A."/>
            <person name="Lipzen A.M."/>
            <person name="Meier-Kolthoff J.P."/>
            <person name="Ohm R.A."/>
            <person name="Otillar R.P."/>
            <person name="Pangilinan J.L."/>
            <person name="Peng Y."/>
            <person name="Rokas A."/>
            <person name="Rosa C.A."/>
            <person name="Scheuner C."/>
            <person name="Sibirny A.A."/>
            <person name="Slot J.C."/>
            <person name="Stielow J.B."/>
            <person name="Sun H."/>
            <person name="Kurtzman C.P."/>
            <person name="Blackwell M."/>
            <person name="Grigoriev I.V."/>
            <person name="Jeffries T.W."/>
        </authorList>
    </citation>
    <scope>NUCLEOTIDE SEQUENCE [LARGE SCALE GENOMIC DNA]</scope>
    <source>
        <strain evidence="15 16">DSM 6958</strain>
    </source>
</reference>
<dbReference type="GO" id="GO:0045039">
    <property type="term" value="P:protein insertion into mitochondrial inner membrane"/>
    <property type="evidence" value="ECO:0007669"/>
    <property type="project" value="TreeGrafter"/>
</dbReference>
<keyword evidence="10" id="KW-0472">Membrane</keyword>
<evidence type="ECO:0000256" key="8">
    <source>
        <dbReference type="ARBA" id="ARBA00023010"/>
    </source>
</evidence>
<evidence type="ECO:0000256" key="12">
    <source>
        <dbReference type="ARBA" id="ARBA00023186"/>
    </source>
</evidence>
<comment type="subcellular location">
    <subcellularLocation>
        <location evidence="1 13">Mitochondrion inner membrane</location>
        <topology evidence="1 13">Peripheral membrane protein</topology>
        <orientation evidence="1 13">Intermembrane side</orientation>
    </subcellularLocation>
</comment>
<dbReference type="InterPro" id="IPR004217">
    <property type="entry name" value="Tim10-like"/>
</dbReference>
<feature type="domain" description="Tim10-like" evidence="14">
    <location>
        <begin position="20"/>
        <end position="79"/>
    </location>
</feature>
<evidence type="ECO:0000256" key="2">
    <source>
        <dbReference type="ARBA" id="ARBA00006720"/>
    </source>
</evidence>
<comment type="function">
    <text evidence="13">Mitochondrial intermembrane chaperone that participates in the import and insertion of some multi-pass transmembrane proteins into the mitochondrial inner membrane. Also required for the transfer of beta-barrel precursors from the TOM complex to the sorting and assembly machinery (SAM complex) of the outer membrane. Acts as a chaperone-like protein that protects the hydrophobic precursors from aggregation and guide them through the mitochondrial intermembrane space.</text>
</comment>
<dbReference type="EMBL" id="KV454413">
    <property type="protein sequence ID" value="ODQ63833.1"/>
    <property type="molecule type" value="Genomic_DNA"/>
</dbReference>
<dbReference type="Gene3D" id="1.10.287.810">
    <property type="entry name" value="Mitochondrial import inner membrane translocase subunit tim13 like domains"/>
    <property type="match status" value="1"/>
</dbReference>
<keyword evidence="12 13" id="KW-0143">Chaperone</keyword>
<dbReference type="GO" id="GO:0046872">
    <property type="term" value="F:metal ion binding"/>
    <property type="evidence" value="ECO:0007669"/>
    <property type="project" value="UniProtKB-KW"/>
</dbReference>
<keyword evidence="6" id="KW-0862">Zinc</keyword>
<evidence type="ECO:0000256" key="13">
    <source>
        <dbReference type="RuleBase" id="RU367043"/>
    </source>
</evidence>
<comment type="similarity">
    <text evidence="2 13">Belongs to the small Tim family.</text>
</comment>
<evidence type="ECO:0000259" key="14">
    <source>
        <dbReference type="Pfam" id="PF02953"/>
    </source>
</evidence>
<evidence type="ECO:0000256" key="1">
    <source>
        <dbReference type="ARBA" id="ARBA00004137"/>
    </source>
</evidence>
<evidence type="ECO:0000256" key="5">
    <source>
        <dbReference type="ARBA" id="ARBA00022792"/>
    </source>
</evidence>
<evidence type="ECO:0000256" key="4">
    <source>
        <dbReference type="ARBA" id="ARBA00022723"/>
    </source>
</evidence>
<accession>A0A1E3PEJ7</accession>
<evidence type="ECO:0000313" key="16">
    <source>
        <dbReference type="Proteomes" id="UP000095009"/>
    </source>
</evidence>
<evidence type="ECO:0000256" key="6">
    <source>
        <dbReference type="ARBA" id="ARBA00022833"/>
    </source>
</evidence>
<keyword evidence="4" id="KW-0479">Metal-binding</keyword>
<evidence type="ECO:0000256" key="3">
    <source>
        <dbReference type="ARBA" id="ARBA00022448"/>
    </source>
</evidence>
<comment type="subunit">
    <text evidence="13">Heterohexamer.</text>
</comment>
<sequence>MSFLGLGGSGPSAISSPQKIAAAEAELDMVTDMFNRLVESCHSKCITTKYDNGELSNGESLCLDRCVAKYFDVNIKVGEVSIFSQLEISLYPIAYQTGPPFKSLDIFVFY</sequence>
<evidence type="ECO:0000256" key="10">
    <source>
        <dbReference type="ARBA" id="ARBA00023136"/>
    </source>
</evidence>
<keyword evidence="9 13" id="KW-0496">Mitochondrion</keyword>
<dbReference type="GO" id="GO:0015031">
    <property type="term" value="P:protein transport"/>
    <property type="evidence" value="ECO:0007669"/>
    <property type="project" value="UniProtKB-KW"/>
</dbReference>
<proteinExistence type="inferred from homology"/>
<evidence type="ECO:0000256" key="11">
    <source>
        <dbReference type="ARBA" id="ARBA00023157"/>
    </source>
</evidence>
<keyword evidence="16" id="KW-1185">Reference proteome</keyword>
<gene>
    <name evidence="15" type="ORF">NADFUDRAFT_83937</name>
</gene>
<keyword evidence="7 13" id="KW-0653">Protein transport</keyword>
<dbReference type="OrthoDB" id="274922at2759"/>
<dbReference type="Pfam" id="PF02953">
    <property type="entry name" value="zf-Tim10_DDP"/>
    <property type="match status" value="1"/>
</dbReference>
<dbReference type="PANTHER" id="PTHR11038:SF16">
    <property type="entry name" value="MITOCHONDRIAL IMPORT INNER MEMBRANE TRANSLOCASE SUBUNIT TIM10"/>
    <property type="match status" value="1"/>
</dbReference>
<keyword evidence="8 13" id="KW-0811">Translocation</keyword>
<comment type="domain">
    <text evidence="13">The twin CX3C motif contains 4 conserved Cys residues that form 2 disulfide bonds in the mitochondrial intermembrane space.</text>
</comment>
<dbReference type="PANTHER" id="PTHR11038">
    <property type="entry name" value="MITOCHONDRIAL IMPORT INNER MEMBRANE TRANSLOCASE SUBUNIT TIM10"/>
    <property type="match status" value="1"/>
</dbReference>
<organism evidence="15 16">
    <name type="scientific">Nadsonia fulvescens var. elongata DSM 6958</name>
    <dbReference type="NCBI Taxonomy" id="857566"/>
    <lineage>
        <taxon>Eukaryota</taxon>
        <taxon>Fungi</taxon>
        <taxon>Dikarya</taxon>
        <taxon>Ascomycota</taxon>
        <taxon>Saccharomycotina</taxon>
        <taxon>Dipodascomycetes</taxon>
        <taxon>Dipodascales</taxon>
        <taxon>Dipodascales incertae sedis</taxon>
        <taxon>Nadsonia</taxon>
    </lineage>
</organism>
<dbReference type="STRING" id="857566.A0A1E3PEJ7"/>
<keyword evidence="5 13" id="KW-0999">Mitochondrion inner membrane</keyword>
<dbReference type="FunFam" id="1.10.287.810:FF:000002">
    <property type="entry name" value="Mitochondrial import inner membrane translocase subunit tim10"/>
    <property type="match status" value="1"/>
</dbReference>
<dbReference type="Proteomes" id="UP000095009">
    <property type="component" value="Unassembled WGS sequence"/>
</dbReference>
<keyword evidence="3 13" id="KW-0813">Transport</keyword>
<dbReference type="SUPFAM" id="SSF144122">
    <property type="entry name" value="Tim10-like"/>
    <property type="match status" value="1"/>
</dbReference>
<evidence type="ECO:0000313" key="15">
    <source>
        <dbReference type="EMBL" id="ODQ63833.1"/>
    </source>
</evidence>
<dbReference type="InterPro" id="IPR035427">
    <property type="entry name" value="Tim10-like_dom_sf"/>
</dbReference>
<protein>
    <recommendedName>
        <fullName evidence="13">Mitochondrial import inner membrane translocase subunit</fullName>
    </recommendedName>
</protein>
<keyword evidence="11 13" id="KW-1015">Disulfide bond</keyword>
<evidence type="ECO:0000256" key="9">
    <source>
        <dbReference type="ARBA" id="ARBA00023128"/>
    </source>
</evidence>
<evidence type="ECO:0000256" key="7">
    <source>
        <dbReference type="ARBA" id="ARBA00022927"/>
    </source>
</evidence>
<dbReference type="AlphaFoldDB" id="A0A1E3PEJ7"/>
<dbReference type="GO" id="GO:0005743">
    <property type="term" value="C:mitochondrial inner membrane"/>
    <property type="evidence" value="ECO:0007669"/>
    <property type="project" value="UniProtKB-SubCell"/>
</dbReference>
<name>A0A1E3PEJ7_9ASCO</name>